<keyword evidence="5 9" id="KW-0057">Aromatic amino acid biosynthesis</keyword>
<evidence type="ECO:0000256" key="8">
    <source>
        <dbReference type="ARBA" id="ARBA00047848"/>
    </source>
</evidence>
<evidence type="ECO:0000256" key="4">
    <source>
        <dbReference type="ARBA" id="ARBA00022605"/>
    </source>
</evidence>
<evidence type="ECO:0000256" key="5">
    <source>
        <dbReference type="ARBA" id="ARBA00023141"/>
    </source>
</evidence>
<evidence type="ECO:0000313" key="15">
    <source>
        <dbReference type="Proteomes" id="UP000580051"/>
    </source>
</evidence>
<dbReference type="Pfam" id="PF00800">
    <property type="entry name" value="PDT"/>
    <property type="match status" value="1"/>
</dbReference>
<dbReference type="AlphaFoldDB" id="A0A6V8NMT0"/>
<keyword evidence="4 9" id="KW-0028">Amino-acid biosynthesis</keyword>
<evidence type="ECO:0000256" key="9">
    <source>
        <dbReference type="RuleBase" id="RU361254"/>
    </source>
</evidence>
<feature type="domain" description="Prephenate dehydratase" evidence="10">
    <location>
        <begin position="2"/>
        <end position="181"/>
    </location>
</feature>
<dbReference type="CDD" id="cd13633">
    <property type="entry name" value="PBP2_Sa-PDT_like"/>
    <property type="match status" value="1"/>
</dbReference>
<name>A0A6V8NMT0_9ACTN</name>
<evidence type="ECO:0000256" key="2">
    <source>
        <dbReference type="ARBA" id="ARBA00013147"/>
    </source>
</evidence>
<dbReference type="GO" id="GO:0005737">
    <property type="term" value="C:cytoplasm"/>
    <property type="evidence" value="ECO:0007669"/>
    <property type="project" value="TreeGrafter"/>
</dbReference>
<dbReference type="SUPFAM" id="SSF55021">
    <property type="entry name" value="ACT-like"/>
    <property type="match status" value="1"/>
</dbReference>
<organism evidence="12 15">
    <name type="scientific">Candidatus Hakubella thermalkaliphila</name>
    <dbReference type="NCBI Taxonomy" id="2754717"/>
    <lineage>
        <taxon>Bacteria</taxon>
        <taxon>Bacillati</taxon>
        <taxon>Actinomycetota</taxon>
        <taxon>Actinomycetota incertae sedis</taxon>
        <taxon>Candidatus Hakubellales</taxon>
        <taxon>Candidatus Hakubellaceae</taxon>
        <taxon>Candidatus Hakubella</taxon>
    </lineage>
</organism>
<dbReference type="PROSITE" id="PS51171">
    <property type="entry name" value="PREPHENATE_DEHYDR_3"/>
    <property type="match status" value="1"/>
</dbReference>
<dbReference type="PANTHER" id="PTHR21022">
    <property type="entry name" value="PREPHENATE DEHYDRATASE P PROTEIN"/>
    <property type="match status" value="1"/>
</dbReference>
<evidence type="ECO:0000256" key="3">
    <source>
        <dbReference type="ARBA" id="ARBA00021872"/>
    </source>
</evidence>
<evidence type="ECO:0000256" key="7">
    <source>
        <dbReference type="ARBA" id="ARBA00023239"/>
    </source>
</evidence>
<feature type="domain" description="ACT" evidence="11">
    <location>
        <begin position="194"/>
        <end position="272"/>
    </location>
</feature>
<evidence type="ECO:0000313" key="12">
    <source>
        <dbReference type="EMBL" id="GFP21608.1"/>
    </source>
</evidence>
<dbReference type="PROSITE" id="PS51671">
    <property type="entry name" value="ACT"/>
    <property type="match status" value="1"/>
</dbReference>
<comment type="pathway">
    <text evidence="1 9">Amino-acid biosynthesis; L-phenylalanine biosynthesis; phenylpyruvate from prephenate: step 1/1.</text>
</comment>
<dbReference type="FunFam" id="3.30.70.260:FF:000012">
    <property type="entry name" value="Prephenate dehydratase"/>
    <property type="match status" value="1"/>
</dbReference>
<protein>
    <recommendedName>
        <fullName evidence="3 9">Prephenate dehydratase</fullName>
        <shortName evidence="9">PDT</shortName>
        <ecNumber evidence="2 9">4.2.1.51</ecNumber>
    </recommendedName>
</protein>
<evidence type="ECO:0000256" key="1">
    <source>
        <dbReference type="ARBA" id="ARBA00004741"/>
    </source>
</evidence>
<keyword evidence="7 9" id="KW-0456">Lyase</keyword>
<comment type="caution">
    <text evidence="12">The sequence shown here is derived from an EMBL/GenBank/DDBJ whole genome shotgun (WGS) entry which is preliminary data.</text>
</comment>
<dbReference type="EMBL" id="BLRV01000069">
    <property type="protein sequence ID" value="GFP21608.1"/>
    <property type="molecule type" value="Genomic_DNA"/>
</dbReference>
<evidence type="ECO:0000313" key="13">
    <source>
        <dbReference type="EMBL" id="GFP24720.1"/>
    </source>
</evidence>
<evidence type="ECO:0000259" key="11">
    <source>
        <dbReference type="PROSITE" id="PS51671"/>
    </source>
</evidence>
<dbReference type="EMBL" id="BLRX01000009">
    <property type="protein sequence ID" value="GFP24720.1"/>
    <property type="molecule type" value="Genomic_DNA"/>
</dbReference>
<dbReference type="Proteomes" id="UP000543224">
    <property type="component" value="Unassembled WGS sequence"/>
</dbReference>
<dbReference type="FunFam" id="3.40.190.10:FF:000034">
    <property type="entry name" value="Chorismate mutase/prephenate dehydratase"/>
    <property type="match status" value="1"/>
</dbReference>
<dbReference type="SUPFAM" id="SSF53850">
    <property type="entry name" value="Periplasmic binding protein-like II"/>
    <property type="match status" value="1"/>
</dbReference>
<dbReference type="GO" id="GO:0004664">
    <property type="term" value="F:prephenate dehydratase activity"/>
    <property type="evidence" value="ECO:0007669"/>
    <property type="project" value="UniProtKB-UniRule"/>
</dbReference>
<dbReference type="NCBIfam" id="NF008865">
    <property type="entry name" value="PRK11898.1"/>
    <property type="match status" value="1"/>
</dbReference>
<dbReference type="CDD" id="cd04905">
    <property type="entry name" value="ACT_CM-PDT"/>
    <property type="match status" value="1"/>
</dbReference>
<reference evidence="14 15" key="1">
    <citation type="journal article" date="2020" name="Front. Microbiol.">
        <title>Single-cell genomics of novel Actinobacteria with the Wood-Ljungdahl pathway discovered in a serpentinizing system.</title>
        <authorList>
            <person name="Merino N."/>
            <person name="Kawai M."/>
            <person name="Boyd E.S."/>
            <person name="Colman D.R."/>
            <person name="McGlynn S.E."/>
            <person name="Nealson K.H."/>
            <person name="Kurokawa K."/>
            <person name="Hongoh Y."/>
        </authorList>
    </citation>
    <scope>NUCLEOTIDE SEQUENCE [LARGE SCALE GENOMIC DNA]</scope>
    <source>
        <strain evidence="12 15">S06</strain>
        <strain evidence="13 14">S25</strain>
    </source>
</reference>
<dbReference type="InterPro" id="IPR018528">
    <property type="entry name" value="Preph_deHydtase_CS"/>
</dbReference>
<sequence>MKIGYLGPPGTFTEEALLRTYTFPQDEAVPYASIPEVIEAVDRGEVERGIVAIENSIEGSVNVTLDVLAFDSEAKVIGEVIYPIRHNLLARSGLALVDIDTVISQPHATAQCRKYLAAHLSGAKIIAANSTAEAAQIVCTHPGNVAAIGTRIAAEIYGLEILAENIEDFQDNQTRFAILGKEVPPRTGFDKTSIICFIYQDRPGMLLQILQEFAYRYINLTKVESRPAKRSLGEYIFFIDMEGHIQDKVVDEAIKCVTCKIDRVKFLGSYPRFKVVK</sequence>
<evidence type="ECO:0000256" key="6">
    <source>
        <dbReference type="ARBA" id="ARBA00023222"/>
    </source>
</evidence>
<accession>A0A6V8NMT0</accession>
<dbReference type="InterPro" id="IPR045865">
    <property type="entry name" value="ACT-like_dom_sf"/>
</dbReference>
<dbReference type="EC" id="4.2.1.51" evidence="2 9"/>
<dbReference type="UniPathway" id="UPA00121">
    <property type="reaction ID" value="UER00345"/>
</dbReference>
<proteinExistence type="predicted"/>
<dbReference type="PANTHER" id="PTHR21022:SF19">
    <property type="entry name" value="PREPHENATE DEHYDRATASE-RELATED"/>
    <property type="match status" value="1"/>
</dbReference>
<evidence type="ECO:0000259" key="10">
    <source>
        <dbReference type="PROSITE" id="PS51171"/>
    </source>
</evidence>
<dbReference type="Gene3D" id="3.30.70.260">
    <property type="match status" value="1"/>
</dbReference>
<evidence type="ECO:0000313" key="14">
    <source>
        <dbReference type="Proteomes" id="UP000543224"/>
    </source>
</evidence>
<comment type="catalytic activity">
    <reaction evidence="8 9">
        <text>prephenate + H(+) = 3-phenylpyruvate + CO2 + H2O</text>
        <dbReference type="Rhea" id="RHEA:21648"/>
        <dbReference type="ChEBI" id="CHEBI:15377"/>
        <dbReference type="ChEBI" id="CHEBI:15378"/>
        <dbReference type="ChEBI" id="CHEBI:16526"/>
        <dbReference type="ChEBI" id="CHEBI:18005"/>
        <dbReference type="ChEBI" id="CHEBI:29934"/>
        <dbReference type="EC" id="4.2.1.51"/>
    </reaction>
</comment>
<dbReference type="InterPro" id="IPR002912">
    <property type="entry name" value="ACT_dom"/>
</dbReference>
<dbReference type="InterPro" id="IPR001086">
    <property type="entry name" value="Preph_deHydtase"/>
</dbReference>
<dbReference type="Gene3D" id="3.40.190.10">
    <property type="entry name" value="Periplasmic binding protein-like II"/>
    <property type="match status" value="2"/>
</dbReference>
<gene>
    <name evidence="9" type="primary">pheA</name>
    <name evidence="12" type="ORF">HKBW3S06_00835</name>
    <name evidence="13" type="ORF">HKBW3S25_00157</name>
</gene>
<dbReference type="RefSeq" id="WP_176226719.1">
    <property type="nucleotide sequence ID" value="NZ_BLRV01000069.1"/>
</dbReference>
<dbReference type="Proteomes" id="UP000580051">
    <property type="component" value="Unassembled WGS sequence"/>
</dbReference>
<dbReference type="Pfam" id="PF01842">
    <property type="entry name" value="ACT"/>
    <property type="match status" value="1"/>
</dbReference>
<dbReference type="PROSITE" id="PS00858">
    <property type="entry name" value="PREPHENATE_DEHYDR_2"/>
    <property type="match status" value="1"/>
</dbReference>
<dbReference type="GO" id="GO:0009094">
    <property type="term" value="P:L-phenylalanine biosynthetic process"/>
    <property type="evidence" value="ECO:0007669"/>
    <property type="project" value="UniProtKB-UniPathway"/>
</dbReference>
<keyword evidence="6 9" id="KW-0584">Phenylalanine biosynthesis</keyword>